<accession>A0ABY6KNH7</accession>
<reference evidence="2 3" key="1">
    <citation type="submission" date="2022-01" db="EMBL/GenBank/DDBJ databases">
        <title>A chromosomal length assembly of Cordylochernes scorpioides.</title>
        <authorList>
            <person name="Zeh D."/>
            <person name="Zeh J."/>
        </authorList>
    </citation>
    <scope>NUCLEOTIDE SEQUENCE [LARGE SCALE GENOMIC DNA]</scope>
    <source>
        <strain evidence="2">IN4F17</strain>
        <tissue evidence="2">Whole Body</tissue>
    </source>
</reference>
<dbReference type="Proteomes" id="UP001235939">
    <property type="component" value="Chromosome 07"/>
</dbReference>
<evidence type="ECO:0000313" key="2">
    <source>
        <dbReference type="EMBL" id="UYV70089.1"/>
    </source>
</evidence>
<protein>
    <submittedName>
        <fullName evidence="2">Uncharacterized protein</fullName>
    </submittedName>
</protein>
<keyword evidence="3" id="KW-1185">Reference proteome</keyword>
<dbReference type="EMBL" id="CP092869">
    <property type="protein sequence ID" value="UYV70089.1"/>
    <property type="molecule type" value="Genomic_DNA"/>
</dbReference>
<feature type="transmembrane region" description="Helical" evidence="1">
    <location>
        <begin position="226"/>
        <end position="248"/>
    </location>
</feature>
<proteinExistence type="predicted"/>
<keyword evidence="1" id="KW-0472">Membrane</keyword>
<gene>
    <name evidence="2" type="ORF">LAZ67_7001757</name>
</gene>
<keyword evidence="1" id="KW-1133">Transmembrane helix</keyword>
<sequence length="353" mass="40959">MLPRENVDSKKKIVFFHQPKTEMSLIINPENRPMAHNQNSPIAVQPNRQILSNDANIQVLKDILNLFKDISKTKSNMNTERGTDQMVIYKLPEKTKKTDFINYHKKEVEGLKQAVYENIQPFYKQLQAPSQRLDESRILSELGYTNPKPFKKVYHKLYTKNNHKKDLNKLYYTNENTKYKPNRRLEYGVSTYFFLQYMCSKYNRPPAICQQLKSSIHSEHTDVSPMMAIVILLLSLILIVCLVGLIFLMQNKKNEGKKAKELRFKIKNLESSDDDSSSECLKKTLIPVVLRTCKKTSTYVFSRDAAERDLASTGESVVVCSLYGWTLKHGGSDNWIKYEPVYCKISIFAYLGR</sequence>
<evidence type="ECO:0000313" key="3">
    <source>
        <dbReference type="Proteomes" id="UP001235939"/>
    </source>
</evidence>
<evidence type="ECO:0000256" key="1">
    <source>
        <dbReference type="SAM" id="Phobius"/>
    </source>
</evidence>
<name>A0ABY6KNH7_9ARAC</name>
<organism evidence="2 3">
    <name type="scientific">Cordylochernes scorpioides</name>
    <dbReference type="NCBI Taxonomy" id="51811"/>
    <lineage>
        <taxon>Eukaryota</taxon>
        <taxon>Metazoa</taxon>
        <taxon>Ecdysozoa</taxon>
        <taxon>Arthropoda</taxon>
        <taxon>Chelicerata</taxon>
        <taxon>Arachnida</taxon>
        <taxon>Pseudoscorpiones</taxon>
        <taxon>Cheliferoidea</taxon>
        <taxon>Chernetidae</taxon>
        <taxon>Cordylochernes</taxon>
    </lineage>
</organism>
<keyword evidence="1" id="KW-0812">Transmembrane</keyword>